<dbReference type="Pfam" id="PF13516">
    <property type="entry name" value="LRR_6"/>
    <property type="match status" value="1"/>
</dbReference>
<dbReference type="Proteomes" id="UP001177023">
    <property type="component" value="Unassembled WGS sequence"/>
</dbReference>
<dbReference type="SUPFAM" id="SSF52058">
    <property type="entry name" value="L domain-like"/>
    <property type="match status" value="1"/>
</dbReference>
<dbReference type="EMBL" id="CATQJA010002635">
    <property type="protein sequence ID" value="CAJ0575004.1"/>
    <property type="molecule type" value="Genomic_DNA"/>
</dbReference>
<sequence length="432" mass="49806">MAATCSLAERIHERYFDENEFVSEFILDASPRKKLLPRGLEMIVLNHMQIRDVGDTERLDEYMRSVRDLDLAWNDINEWEELSKLFSRLPVLSNLNLSFNPLNKMVDVTPPKMERLSTLILNGTNLPVSSIQAIVSACPSLRELHLSHNEFNIDDPSTSEQPVSETVTTIHLNHCGLRDWEHVMRLLSLFPNKRTVYLSENPITRIHTGSSHLDPATHCTLTAITLSKTEIDDWESIDHLEHFPSLQEVRLTCTPVLEKFSDEERVHMITARLEKLKVLNGSIITDEQRETSERFFIRYFQDRDDKPPHYQRLLEKHGNIEKLVKVDLTPQLKVRLKLVCEETNFKCDVTAPVNRSIAEFFRFLETQTGIQAGRMRVFHCRGENILSTTEIRPSKQAFHTTHAEDGDTFMVQSKPIVSRKRAGAPKSESSDH</sequence>
<keyword evidence="1" id="KW-0433">Leucine-rich repeat</keyword>
<dbReference type="PROSITE" id="PS51450">
    <property type="entry name" value="LRR"/>
    <property type="match status" value="1"/>
</dbReference>
<keyword evidence="4" id="KW-1185">Reference proteome</keyword>
<evidence type="ECO:0000313" key="4">
    <source>
        <dbReference type="Proteomes" id="UP001177023"/>
    </source>
</evidence>
<gene>
    <name evidence="3" type="ORF">MSPICULIGERA_LOCUS13323</name>
</gene>
<dbReference type="PANTHER" id="PTHR18849">
    <property type="entry name" value="LEUCINE RICH REPEAT PROTEIN"/>
    <property type="match status" value="1"/>
</dbReference>
<dbReference type="InterPro" id="IPR001611">
    <property type="entry name" value="Leu-rich_rpt"/>
</dbReference>
<proteinExistence type="predicted"/>
<dbReference type="PANTHER" id="PTHR18849:SF0">
    <property type="entry name" value="CILIA- AND FLAGELLA-ASSOCIATED PROTEIN 410-RELATED"/>
    <property type="match status" value="1"/>
</dbReference>
<evidence type="ECO:0000313" key="3">
    <source>
        <dbReference type="EMBL" id="CAJ0575004.1"/>
    </source>
</evidence>
<dbReference type="InterPro" id="IPR032675">
    <property type="entry name" value="LRR_dom_sf"/>
</dbReference>
<evidence type="ECO:0000256" key="2">
    <source>
        <dbReference type="ARBA" id="ARBA00022737"/>
    </source>
</evidence>
<evidence type="ECO:0000256" key="1">
    <source>
        <dbReference type="ARBA" id="ARBA00022614"/>
    </source>
</evidence>
<feature type="non-terminal residue" evidence="3">
    <location>
        <position position="1"/>
    </location>
</feature>
<reference evidence="3" key="1">
    <citation type="submission" date="2023-06" db="EMBL/GenBank/DDBJ databases">
        <authorList>
            <person name="Delattre M."/>
        </authorList>
    </citation>
    <scope>NUCLEOTIDE SEQUENCE</scope>
    <source>
        <strain evidence="3">AF72</strain>
    </source>
</reference>
<evidence type="ECO:0008006" key="5">
    <source>
        <dbReference type="Google" id="ProtNLM"/>
    </source>
</evidence>
<organism evidence="3 4">
    <name type="scientific">Mesorhabditis spiculigera</name>
    <dbReference type="NCBI Taxonomy" id="96644"/>
    <lineage>
        <taxon>Eukaryota</taxon>
        <taxon>Metazoa</taxon>
        <taxon>Ecdysozoa</taxon>
        <taxon>Nematoda</taxon>
        <taxon>Chromadorea</taxon>
        <taxon>Rhabditida</taxon>
        <taxon>Rhabditina</taxon>
        <taxon>Rhabditomorpha</taxon>
        <taxon>Rhabditoidea</taxon>
        <taxon>Rhabditidae</taxon>
        <taxon>Mesorhabditinae</taxon>
        <taxon>Mesorhabditis</taxon>
    </lineage>
</organism>
<name>A0AA36CUD3_9BILA</name>
<keyword evidence="2" id="KW-0677">Repeat</keyword>
<dbReference type="Gene3D" id="3.80.10.10">
    <property type="entry name" value="Ribonuclease Inhibitor"/>
    <property type="match status" value="3"/>
</dbReference>
<accession>A0AA36CUD3</accession>
<protein>
    <recommendedName>
        <fullName evidence="5">Tubulin-specific chaperone cofactor E-like protein</fullName>
    </recommendedName>
</protein>
<comment type="caution">
    <text evidence="3">The sequence shown here is derived from an EMBL/GenBank/DDBJ whole genome shotgun (WGS) entry which is preliminary data.</text>
</comment>
<dbReference type="AlphaFoldDB" id="A0AA36CUD3"/>